<organism evidence="9 10">
    <name type="scientific">Spartinivicinus marinus</name>
    <dbReference type="NCBI Taxonomy" id="2994442"/>
    <lineage>
        <taxon>Bacteria</taxon>
        <taxon>Pseudomonadati</taxon>
        <taxon>Pseudomonadota</taxon>
        <taxon>Gammaproteobacteria</taxon>
        <taxon>Oceanospirillales</taxon>
        <taxon>Zooshikellaceae</taxon>
        <taxon>Spartinivicinus</taxon>
    </lineage>
</organism>
<evidence type="ECO:0000256" key="3">
    <source>
        <dbReference type="ARBA" id="ARBA00022692"/>
    </source>
</evidence>
<feature type="domain" description="Cation/H+ exchanger transmembrane" evidence="8">
    <location>
        <begin position="16"/>
        <end position="378"/>
    </location>
</feature>
<gene>
    <name evidence="9" type="ORF">H0A36_08275</name>
</gene>
<keyword evidence="6 7" id="KW-0472">Membrane</keyword>
<feature type="transmembrane region" description="Helical" evidence="7">
    <location>
        <begin position="34"/>
        <end position="53"/>
    </location>
</feature>
<dbReference type="GO" id="GO:1902600">
    <property type="term" value="P:proton transmembrane transport"/>
    <property type="evidence" value="ECO:0007669"/>
    <property type="project" value="InterPro"/>
</dbReference>
<evidence type="ECO:0000256" key="7">
    <source>
        <dbReference type="SAM" id="Phobius"/>
    </source>
</evidence>
<sequence length="390" mass="41803">MMSILDNHLAVLGILFLLGLITDVIGRKTHLPRVTLLLVFGLTVGPSGLALLPSFTQDWFPLVTNIALLMVGFLLGEKLAGRFLKENGREILIISSIVTLITAVIVFIGMWLLNTGLIFALLVAGVATATDPAAVSEVVKELKTKGKTTQVLLGIVAIDDAWGLLLFSFILVLCQSVSGNPQILDIIMHALWDLGGAFVIGALLGIPMAFLTGRIKSGEPTLIEALGMVFLCGGIAQWLNVSYLLTAIVMGVTVANLAYHHTRPFHAIEEIEWPFMVLFFILAGASFDVSELANIGVFGVAYLTLRVIGRLMGSWLGGKPFTLGTQQSMWVGLSLLPQAGVALGLALLAKQHFSEIGESLLQLTIAGTIVFEIIGPIFTRIGISRLYKSG</sequence>
<feature type="transmembrane region" description="Helical" evidence="7">
    <location>
        <begin position="329"/>
        <end position="348"/>
    </location>
</feature>
<evidence type="ECO:0000256" key="1">
    <source>
        <dbReference type="ARBA" id="ARBA00004141"/>
    </source>
</evidence>
<dbReference type="PANTHER" id="PTHR43021:SF2">
    <property type="entry name" value="CATION_H+ EXCHANGER DOMAIN-CONTAINING PROTEIN"/>
    <property type="match status" value="1"/>
</dbReference>
<evidence type="ECO:0000256" key="2">
    <source>
        <dbReference type="ARBA" id="ARBA00022449"/>
    </source>
</evidence>
<name>A0A853I5Q5_9GAMM</name>
<reference evidence="9 10" key="1">
    <citation type="submission" date="2020-07" db="EMBL/GenBank/DDBJ databases">
        <title>Endozoicomonas sp. nov., isolated from sediment.</title>
        <authorList>
            <person name="Gu T."/>
        </authorList>
    </citation>
    <scope>NUCLEOTIDE SEQUENCE [LARGE SCALE GENOMIC DNA]</scope>
    <source>
        <strain evidence="9 10">SM1973</strain>
    </source>
</reference>
<evidence type="ECO:0000313" key="10">
    <source>
        <dbReference type="Proteomes" id="UP000569732"/>
    </source>
</evidence>
<dbReference type="InterPro" id="IPR038770">
    <property type="entry name" value="Na+/solute_symporter_sf"/>
</dbReference>
<feature type="transmembrane region" description="Helical" evidence="7">
    <location>
        <begin position="151"/>
        <end position="178"/>
    </location>
</feature>
<keyword evidence="10" id="KW-1185">Reference proteome</keyword>
<feature type="transmembrane region" description="Helical" evidence="7">
    <location>
        <begin position="242"/>
        <end position="259"/>
    </location>
</feature>
<feature type="transmembrane region" description="Helical" evidence="7">
    <location>
        <begin position="59"/>
        <end position="79"/>
    </location>
</feature>
<evidence type="ECO:0000313" key="9">
    <source>
        <dbReference type="EMBL" id="NYZ66008.1"/>
    </source>
</evidence>
<dbReference type="InterPro" id="IPR006153">
    <property type="entry name" value="Cation/H_exchanger_TM"/>
</dbReference>
<feature type="transmembrane region" description="Helical" evidence="7">
    <location>
        <begin position="6"/>
        <end position="25"/>
    </location>
</feature>
<protein>
    <submittedName>
        <fullName evidence="9">Cation:proton antiporter</fullName>
    </submittedName>
</protein>
<dbReference type="PANTHER" id="PTHR43021">
    <property type="entry name" value="NA(+)/H(+) ANTIPORTER-RELATED"/>
    <property type="match status" value="1"/>
</dbReference>
<dbReference type="Gene3D" id="1.20.1530.20">
    <property type="match status" value="1"/>
</dbReference>
<dbReference type="RefSeq" id="WP_180568036.1">
    <property type="nucleotide sequence ID" value="NZ_JACCKB010000009.1"/>
</dbReference>
<evidence type="ECO:0000256" key="6">
    <source>
        <dbReference type="ARBA" id="ARBA00023136"/>
    </source>
</evidence>
<dbReference type="Pfam" id="PF00999">
    <property type="entry name" value="Na_H_Exchanger"/>
    <property type="match status" value="1"/>
</dbReference>
<keyword evidence="2" id="KW-0050">Antiport</keyword>
<feature type="transmembrane region" description="Helical" evidence="7">
    <location>
        <begin position="118"/>
        <end position="139"/>
    </location>
</feature>
<accession>A0A853I5Q5</accession>
<dbReference type="EMBL" id="JACCKB010000009">
    <property type="protein sequence ID" value="NYZ66008.1"/>
    <property type="molecule type" value="Genomic_DNA"/>
</dbReference>
<feature type="transmembrane region" description="Helical" evidence="7">
    <location>
        <begin position="271"/>
        <end position="289"/>
    </location>
</feature>
<feature type="transmembrane region" description="Helical" evidence="7">
    <location>
        <begin position="360"/>
        <end position="379"/>
    </location>
</feature>
<evidence type="ECO:0000256" key="5">
    <source>
        <dbReference type="ARBA" id="ARBA00023065"/>
    </source>
</evidence>
<proteinExistence type="predicted"/>
<comment type="subcellular location">
    <subcellularLocation>
        <location evidence="1">Membrane</location>
        <topology evidence="1">Multi-pass membrane protein</topology>
    </subcellularLocation>
</comment>
<keyword evidence="3 7" id="KW-0812">Transmembrane</keyword>
<dbReference type="AlphaFoldDB" id="A0A853I5Q5"/>
<keyword evidence="4 7" id="KW-1133">Transmembrane helix</keyword>
<feature type="transmembrane region" description="Helical" evidence="7">
    <location>
        <begin position="91"/>
        <end position="112"/>
    </location>
</feature>
<keyword evidence="5" id="KW-0406">Ion transport</keyword>
<dbReference type="GO" id="GO:0015297">
    <property type="term" value="F:antiporter activity"/>
    <property type="evidence" value="ECO:0007669"/>
    <property type="project" value="UniProtKB-KW"/>
</dbReference>
<feature type="transmembrane region" description="Helical" evidence="7">
    <location>
        <begin position="190"/>
        <end position="211"/>
    </location>
</feature>
<comment type="caution">
    <text evidence="9">The sequence shown here is derived from an EMBL/GenBank/DDBJ whole genome shotgun (WGS) entry which is preliminary data.</text>
</comment>
<evidence type="ECO:0000256" key="4">
    <source>
        <dbReference type="ARBA" id="ARBA00022989"/>
    </source>
</evidence>
<keyword evidence="2" id="KW-0813">Transport</keyword>
<evidence type="ECO:0000259" key="8">
    <source>
        <dbReference type="Pfam" id="PF00999"/>
    </source>
</evidence>
<dbReference type="Proteomes" id="UP000569732">
    <property type="component" value="Unassembled WGS sequence"/>
</dbReference>
<dbReference type="GO" id="GO:0016020">
    <property type="term" value="C:membrane"/>
    <property type="evidence" value="ECO:0007669"/>
    <property type="project" value="UniProtKB-SubCell"/>
</dbReference>